<evidence type="ECO:0000313" key="1">
    <source>
        <dbReference type="EMBL" id="EDX74224.1"/>
    </source>
</evidence>
<name>B4VV04_9CYAN</name>
<proteinExistence type="predicted"/>
<reference evidence="1 2" key="1">
    <citation type="submission" date="2008-07" db="EMBL/GenBank/DDBJ databases">
        <authorList>
            <person name="Tandeau de Marsac N."/>
            <person name="Ferriera S."/>
            <person name="Johnson J."/>
            <person name="Kravitz S."/>
            <person name="Beeson K."/>
            <person name="Sutton G."/>
            <person name="Rogers Y.-H."/>
            <person name="Friedman R."/>
            <person name="Frazier M."/>
            <person name="Venter J.C."/>
        </authorList>
    </citation>
    <scope>NUCLEOTIDE SEQUENCE [LARGE SCALE GENOMIC DNA]</scope>
    <source>
        <strain evidence="1 2">PCC 7420</strain>
    </source>
</reference>
<dbReference type="STRING" id="118168.MC7420_4209"/>
<dbReference type="HOGENOM" id="CLU_1616280_0_0_3"/>
<protein>
    <submittedName>
        <fullName evidence="1">Uncharacterized protein</fullName>
    </submittedName>
</protein>
<sequence>MNSSELAFKHLLKSAKIPSLNFNSKTLIQTAKQFKMGRQRIATATPYIAAEFGDRATGQFNWDNIPASIILDLIFATDFAINFRGWHIAIDVTSNPNTLDDKQAKLNNVEANSGLKHLLDAIGIDHSVVCLVKIPGSRKPKIQPNIQTLTQLLRQVIKGSLQVGELAL</sequence>
<gene>
    <name evidence="1" type="ORF">MC7420_4209</name>
</gene>
<dbReference type="Proteomes" id="UP000003835">
    <property type="component" value="Unassembled WGS sequence"/>
</dbReference>
<accession>B4VV04</accession>
<dbReference type="eggNOG" id="ENOG502ZSIB">
    <property type="taxonomic scope" value="Bacteria"/>
</dbReference>
<dbReference type="EMBL" id="DS989854">
    <property type="protein sequence ID" value="EDX74224.1"/>
    <property type="molecule type" value="Genomic_DNA"/>
</dbReference>
<organism evidence="1 2">
    <name type="scientific">Coleofasciculus chthonoplastes PCC 7420</name>
    <dbReference type="NCBI Taxonomy" id="118168"/>
    <lineage>
        <taxon>Bacteria</taxon>
        <taxon>Bacillati</taxon>
        <taxon>Cyanobacteriota</taxon>
        <taxon>Cyanophyceae</taxon>
        <taxon>Coleofasciculales</taxon>
        <taxon>Coleofasciculaceae</taxon>
        <taxon>Coleofasciculus</taxon>
    </lineage>
</organism>
<evidence type="ECO:0000313" key="2">
    <source>
        <dbReference type="Proteomes" id="UP000003835"/>
    </source>
</evidence>
<dbReference type="AlphaFoldDB" id="B4VV04"/>
<keyword evidence="2" id="KW-1185">Reference proteome</keyword>